<evidence type="ECO:0000313" key="1">
    <source>
        <dbReference type="EMBL" id="CAD7279124.1"/>
    </source>
</evidence>
<dbReference type="EMBL" id="OA883526">
    <property type="protein sequence ID" value="CAD7279124.1"/>
    <property type="molecule type" value="Genomic_DNA"/>
</dbReference>
<dbReference type="AlphaFoldDB" id="A0A7R9BR51"/>
<proteinExistence type="predicted"/>
<gene>
    <name evidence="1" type="ORF">NMOB1V02_LOCUS6807</name>
</gene>
<dbReference type="EMBL" id="CAJPEX010001489">
    <property type="protein sequence ID" value="CAG0919276.1"/>
    <property type="molecule type" value="Genomic_DNA"/>
</dbReference>
<accession>A0A7R9BR51</accession>
<evidence type="ECO:0000313" key="2">
    <source>
        <dbReference type="Proteomes" id="UP000678499"/>
    </source>
</evidence>
<feature type="non-terminal residue" evidence="1">
    <location>
        <position position="173"/>
    </location>
</feature>
<organism evidence="1">
    <name type="scientific">Notodromas monacha</name>
    <dbReference type="NCBI Taxonomy" id="399045"/>
    <lineage>
        <taxon>Eukaryota</taxon>
        <taxon>Metazoa</taxon>
        <taxon>Ecdysozoa</taxon>
        <taxon>Arthropoda</taxon>
        <taxon>Crustacea</taxon>
        <taxon>Oligostraca</taxon>
        <taxon>Ostracoda</taxon>
        <taxon>Podocopa</taxon>
        <taxon>Podocopida</taxon>
        <taxon>Cypridocopina</taxon>
        <taxon>Cypridoidea</taxon>
        <taxon>Cyprididae</taxon>
        <taxon>Notodromas</taxon>
    </lineage>
</organism>
<keyword evidence="2" id="KW-1185">Reference proteome</keyword>
<sequence>MRLNLEKRPNSLFKKNAKVRGNRPHFAGTGRWRCENMELSGLVLTVRSIGLRSLLFDHGKRKRKVWTVPEFQVLILVIRSRKKEPEGSDSIVKKEADCPDCFCFECCHSGAKLRANSFDGLFLISPNFLWDHDLPVEIGCPLYICELQPGMPKGFMLANGDGTRPDIPGDKNI</sequence>
<reference evidence="1" key="1">
    <citation type="submission" date="2020-11" db="EMBL/GenBank/DDBJ databases">
        <authorList>
            <person name="Tran Van P."/>
        </authorList>
    </citation>
    <scope>NUCLEOTIDE SEQUENCE</scope>
</reference>
<protein>
    <submittedName>
        <fullName evidence="1">Uncharacterized protein</fullName>
    </submittedName>
</protein>
<name>A0A7R9BR51_9CRUS</name>
<dbReference type="Proteomes" id="UP000678499">
    <property type="component" value="Unassembled WGS sequence"/>
</dbReference>